<dbReference type="AlphaFoldDB" id="A0AAV1C5K4"/>
<dbReference type="PANTHER" id="PTHR36334:SF1">
    <property type="entry name" value="PROTEIN, PUTATIVE (DUF2358)-RELATED"/>
    <property type="match status" value="1"/>
</dbReference>
<reference evidence="1" key="1">
    <citation type="submission" date="2023-03" db="EMBL/GenBank/DDBJ databases">
        <authorList>
            <person name="Julca I."/>
        </authorList>
    </citation>
    <scope>NUCLEOTIDE SEQUENCE</scope>
</reference>
<dbReference type="EMBL" id="OX459118">
    <property type="protein sequence ID" value="CAI9090865.1"/>
    <property type="molecule type" value="Genomic_DNA"/>
</dbReference>
<protein>
    <submittedName>
        <fullName evidence="1">OLC1v1025734C1</fullName>
    </submittedName>
</protein>
<dbReference type="PANTHER" id="PTHR36334">
    <property type="entry name" value="PROTEIN, PUTATIVE (DUF2358)-RELATED"/>
    <property type="match status" value="1"/>
</dbReference>
<dbReference type="Pfam" id="PF10184">
    <property type="entry name" value="DUF2358"/>
    <property type="match status" value="1"/>
</dbReference>
<dbReference type="GO" id="GO:0009507">
    <property type="term" value="C:chloroplast"/>
    <property type="evidence" value="ECO:0007669"/>
    <property type="project" value="TreeGrafter"/>
</dbReference>
<sequence>MKASAPSSSVTCSSTSSPLLAAFSTTTKTKCCHTTKLIFHSSTKFPSHTTNNNAASLVLQLRPTHKFLTRVINDSNQSELVATDEVAAEKSEGDRIVDGMDFGELCNEFECISSPLVEATARQLVRDILELRQGNRALGTFATSVKYKDPVRSFIGRDKYKRPIWATQALDNPKVSVQEMVMLSTSLLSIKWTLTGKPKSLVGGGDLIVKIHSKFTLNQISGQVIEHEELWDLSASSFLAQAYFWASRRLFAASEAGKDAADSVKDLNERFTTDNKNVEMYPDPTGDPTKFFQRDDGFQRDAYQIALALAVLYFVVQYLKLTL</sequence>
<proteinExistence type="predicted"/>
<gene>
    <name evidence="1" type="ORF">OLC1_LOCUS2925</name>
</gene>
<keyword evidence="2" id="KW-1185">Reference proteome</keyword>
<evidence type="ECO:0000313" key="2">
    <source>
        <dbReference type="Proteomes" id="UP001161247"/>
    </source>
</evidence>
<accession>A0AAV1C5K4</accession>
<dbReference type="InterPro" id="IPR018790">
    <property type="entry name" value="DUF2358"/>
</dbReference>
<name>A0AAV1C5K4_OLDCO</name>
<dbReference type="Proteomes" id="UP001161247">
    <property type="component" value="Chromosome 1"/>
</dbReference>
<organism evidence="1 2">
    <name type="scientific">Oldenlandia corymbosa var. corymbosa</name>
    <dbReference type="NCBI Taxonomy" id="529605"/>
    <lineage>
        <taxon>Eukaryota</taxon>
        <taxon>Viridiplantae</taxon>
        <taxon>Streptophyta</taxon>
        <taxon>Embryophyta</taxon>
        <taxon>Tracheophyta</taxon>
        <taxon>Spermatophyta</taxon>
        <taxon>Magnoliopsida</taxon>
        <taxon>eudicotyledons</taxon>
        <taxon>Gunneridae</taxon>
        <taxon>Pentapetalae</taxon>
        <taxon>asterids</taxon>
        <taxon>lamiids</taxon>
        <taxon>Gentianales</taxon>
        <taxon>Rubiaceae</taxon>
        <taxon>Rubioideae</taxon>
        <taxon>Spermacoceae</taxon>
        <taxon>Hedyotis-Oldenlandia complex</taxon>
        <taxon>Oldenlandia</taxon>
    </lineage>
</organism>
<evidence type="ECO:0000313" key="1">
    <source>
        <dbReference type="EMBL" id="CAI9090865.1"/>
    </source>
</evidence>